<evidence type="ECO:0000313" key="2">
    <source>
        <dbReference type="EMBL" id="OLP75354.1"/>
    </source>
</evidence>
<feature type="compositionally biased region" description="Acidic residues" evidence="1">
    <location>
        <begin position="1449"/>
        <end position="1476"/>
    </location>
</feature>
<dbReference type="OrthoDB" id="10344136at2759"/>
<gene>
    <name evidence="2" type="ORF">AK812_SmicGene44865</name>
</gene>
<accession>A0A1Q9BXI7</accession>
<organism evidence="2 3">
    <name type="scientific">Symbiodinium microadriaticum</name>
    <name type="common">Dinoflagellate</name>
    <name type="synonym">Zooxanthella microadriatica</name>
    <dbReference type="NCBI Taxonomy" id="2951"/>
    <lineage>
        <taxon>Eukaryota</taxon>
        <taxon>Sar</taxon>
        <taxon>Alveolata</taxon>
        <taxon>Dinophyceae</taxon>
        <taxon>Suessiales</taxon>
        <taxon>Symbiodiniaceae</taxon>
        <taxon>Symbiodinium</taxon>
    </lineage>
</organism>
<sequence length="1534" mass="167009">MDEDAEVVPGLGGAGGEQHQQQQLQQHQPEATEASPKRKNKRGRPSKKKTIKSSSSTKSNKKATAKAKPEAKGAAKAKAQCMGCGKIFARSEMANLRYCIDDKKVTDRLYHAAKAQEQTEWLSDQLSTLEGSIKICNCFKTRFPDWKTKKTSVNRFVTQYREMIQAESAVLHDRLNAKAAVAKFQTLLNDGSTIKARKNGKDRIRLEVDDHVHFQNKYSRLKQLVSAEKARSKVSDAEKDAMLNRVMSEHNNFAADDMDLLAMAQSMATGAGKSATAFDNNLMRMGDFLEAMQKEPSEPEASPQKGKSQASVEAAEDEADGGKEDKWLDVDREITKNVRSMNAWVADAQSKCEKAWKTLVEAEEEARKQNVAAEVSHDLEVVLAKRKALGLVLGYDLDAAVDANLKDPPKLSEELALKRIDAYIGECKGRAALPRASPTKEKENPENPMVPGPTASAASAAGDRAKLGQAPPCKSYVDLTTLMNVTALTQRFMQCATREEFKQVSEDFNPIKKAVQELVGLCNATAKDSKGAITAAVKRRQQAEAGASKKRKVAAAGGAGDGGKQSNVFQFIKDGDKVSQVIVGKLADAGVNDLNKPFMVNIPNDFENWAGVLPDVQKTLGDFRLEFDASPLRVSVGRAQKPLGKIAADANLEMKVMCSIFHKVFPEAKMHERGAFTDDALAMLLLQCFGLAKNTCTCVPEKGHLPTASFTLEGSASLVLVPLEAFLIHMGDQAGLGEAAQKLKVISEQEFDNFLSTLVDDQKVYFGTIGKGDFLFTPPGWLSLMSVGNKDCMGLKCRMALKDLVDSMKALQSKLAKYKSTSPALDVFLLACGEAAAAAPPPNAAETDSTMVGELHQEAQDVVGPAFAPAGPTGEQALTSLDTRRLQASIANSKYPQALHKKSLEKYTAGTLERYLAAAKQFLDFLGLSNRTVITIDVTFLADFLHACENSLEEDREVARVRPRPFHQPALVSSVQRATPLQRLVLERPERPELSTLELCLGTVSINWILPQLPRHQIGGGHPAPSPPPAAPVATVSVGLQSHVGPRAASRGKSWQAVMSENRLAALVKWEKIIESHPSHFDLVAEASRDPNCAAYTLRDILSDIFSVKASSTLHSRSGPLLRFVKFCRETREEPFPVREGLIYRFLKEYCNSQAPTFASSFLGSLSFCHHLLGLQFEGNALSPRVSGAARGLFLEKRKLVQKPPLTASMVIALENIVHGEGDFSSADRYAAGCFLFAVFARARFSDMQGSGIMSEDIAGTSDGLKGYLEASVTRTKTAYTLERNTRYLAMCAPVQGLTAESWALAWRELARNQGPTIGVDRPLLPAPVVSGGWQEAPISVEAGGRWLRSLLYRSGQDPSAVRALGTHSMKATLLSWCAKWGLAKELRMTLGYHSASRSDSDVVYGRDNVAPALRALEPILEAVAMSRFKPDSTRSGMFEGPREPEPRAEDDDISLSSEGSEDEENKDFAGEDEAVDAVVGRWEPTDGLRDLLEKVSTSYAICERLPNVLFPVCKQCCPDVKNAEIGGEGDAGL</sequence>
<feature type="compositionally biased region" description="Basic residues" evidence="1">
    <location>
        <begin position="37"/>
        <end position="51"/>
    </location>
</feature>
<dbReference type="Proteomes" id="UP000186817">
    <property type="component" value="Unassembled WGS sequence"/>
</dbReference>
<feature type="region of interest" description="Disordered" evidence="1">
    <location>
        <begin position="293"/>
        <end position="326"/>
    </location>
</feature>
<dbReference type="EMBL" id="LSRX01002554">
    <property type="protein sequence ID" value="OLP75354.1"/>
    <property type="molecule type" value="Genomic_DNA"/>
</dbReference>
<feature type="region of interest" description="Disordered" evidence="1">
    <location>
        <begin position="1432"/>
        <end position="1477"/>
    </location>
</feature>
<reference evidence="2 3" key="1">
    <citation type="submission" date="2016-02" db="EMBL/GenBank/DDBJ databases">
        <title>Genome analysis of coral dinoflagellate symbionts highlights evolutionary adaptations to a symbiotic lifestyle.</title>
        <authorList>
            <person name="Aranda M."/>
            <person name="Li Y."/>
            <person name="Liew Y.J."/>
            <person name="Baumgarten S."/>
            <person name="Simakov O."/>
            <person name="Wilson M."/>
            <person name="Piel J."/>
            <person name="Ashoor H."/>
            <person name="Bougouffa S."/>
            <person name="Bajic V.B."/>
            <person name="Ryu T."/>
            <person name="Ravasi T."/>
            <person name="Bayer T."/>
            <person name="Micklem G."/>
            <person name="Kim H."/>
            <person name="Bhak J."/>
            <person name="Lajeunesse T.C."/>
            <person name="Voolstra C.R."/>
        </authorList>
    </citation>
    <scope>NUCLEOTIDE SEQUENCE [LARGE SCALE GENOMIC DNA]</scope>
    <source>
        <strain evidence="2 3">CCMP2467</strain>
    </source>
</reference>
<evidence type="ECO:0000313" key="3">
    <source>
        <dbReference type="Proteomes" id="UP000186817"/>
    </source>
</evidence>
<feature type="region of interest" description="Disordered" evidence="1">
    <location>
        <begin position="1"/>
        <end position="75"/>
    </location>
</feature>
<keyword evidence="3" id="KW-1185">Reference proteome</keyword>
<name>A0A1Q9BXI7_SYMMI</name>
<feature type="region of interest" description="Disordered" evidence="1">
    <location>
        <begin position="433"/>
        <end position="459"/>
    </location>
</feature>
<feature type="compositionally biased region" description="Low complexity" evidence="1">
    <location>
        <begin position="17"/>
        <end position="31"/>
    </location>
</feature>
<protein>
    <submittedName>
        <fullName evidence="2">Uncharacterized protein</fullName>
    </submittedName>
</protein>
<proteinExistence type="predicted"/>
<evidence type="ECO:0000256" key="1">
    <source>
        <dbReference type="SAM" id="MobiDB-lite"/>
    </source>
</evidence>
<comment type="caution">
    <text evidence="2">The sequence shown here is derived from an EMBL/GenBank/DDBJ whole genome shotgun (WGS) entry which is preliminary data.</text>
</comment>